<organism evidence="2 3">
    <name type="scientific">Aquimarina gracilis</name>
    <dbReference type="NCBI Taxonomy" id="874422"/>
    <lineage>
        <taxon>Bacteria</taxon>
        <taxon>Pseudomonadati</taxon>
        <taxon>Bacteroidota</taxon>
        <taxon>Flavobacteriia</taxon>
        <taxon>Flavobacteriales</taxon>
        <taxon>Flavobacteriaceae</taxon>
        <taxon>Aquimarina</taxon>
    </lineage>
</organism>
<gene>
    <name evidence="2" type="ORF">U6A24_20390</name>
</gene>
<keyword evidence="1" id="KW-0812">Transmembrane</keyword>
<keyword evidence="1" id="KW-0472">Membrane</keyword>
<dbReference type="Proteomes" id="UP001327027">
    <property type="component" value="Unassembled WGS sequence"/>
</dbReference>
<accession>A0ABU6A110</accession>
<evidence type="ECO:0000313" key="2">
    <source>
        <dbReference type="EMBL" id="MEB3347848.1"/>
    </source>
</evidence>
<sequence length="105" mass="11659">MKTLKILFIILLILTILFASLSFFTLDVFGNGGNSSGGDYLGGFWILVIFFGSFLVFIVGSISIGTIVFLPNSSNIIRFLTAAFLSTLTVYFVLVFTFFPNICFW</sequence>
<keyword evidence="3" id="KW-1185">Reference proteome</keyword>
<evidence type="ECO:0000256" key="1">
    <source>
        <dbReference type="SAM" id="Phobius"/>
    </source>
</evidence>
<feature type="transmembrane region" description="Helical" evidence="1">
    <location>
        <begin position="44"/>
        <end position="70"/>
    </location>
</feature>
<feature type="transmembrane region" description="Helical" evidence="1">
    <location>
        <begin position="77"/>
        <end position="99"/>
    </location>
</feature>
<reference evidence="2 3" key="1">
    <citation type="journal article" date="2013" name="Int. J. Syst. Evol. Microbiol.">
        <title>Aquimarina gracilis sp. nov., isolated from the gut microflora of a mussel, Mytilus coruscus, and emended description of Aquimarina spongiae.</title>
        <authorList>
            <person name="Park S.C."/>
            <person name="Choe H.N."/>
            <person name="Baik K.S."/>
            <person name="Seong C.N."/>
        </authorList>
    </citation>
    <scope>NUCLEOTIDE SEQUENCE [LARGE SCALE GENOMIC DNA]</scope>
    <source>
        <strain evidence="2 3">PSC32</strain>
    </source>
</reference>
<dbReference type="EMBL" id="JAYKLX010000010">
    <property type="protein sequence ID" value="MEB3347848.1"/>
    <property type="molecule type" value="Genomic_DNA"/>
</dbReference>
<feature type="transmembrane region" description="Helical" evidence="1">
    <location>
        <begin position="7"/>
        <end position="24"/>
    </location>
</feature>
<dbReference type="RefSeq" id="WP_324181868.1">
    <property type="nucleotide sequence ID" value="NZ_BAABAW010000011.1"/>
</dbReference>
<comment type="caution">
    <text evidence="2">The sequence shown here is derived from an EMBL/GenBank/DDBJ whole genome shotgun (WGS) entry which is preliminary data.</text>
</comment>
<protein>
    <submittedName>
        <fullName evidence="2">Uncharacterized protein</fullName>
    </submittedName>
</protein>
<proteinExistence type="predicted"/>
<evidence type="ECO:0000313" key="3">
    <source>
        <dbReference type="Proteomes" id="UP001327027"/>
    </source>
</evidence>
<keyword evidence="1" id="KW-1133">Transmembrane helix</keyword>
<name>A0ABU6A110_9FLAO</name>